<evidence type="ECO:0000256" key="1">
    <source>
        <dbReference type="ARBA" id="ARBA00022801"/>
    </source>
</evidence>
<protein>
    <recommendedName>
        <fullName evidence="4">Dienelactone hydrolase domain-containing protein</fullName>
    </recommendedName>
</protein>
<sequence>MDIAPAEAGQQVVDFVSAYDGTRIVGVLATPDSVSSSSSNAVPAVVLLHGYTSPFESGATPLDFNRGVTDEAACELELDDQDRGRLVLKSYYQDLIDFFTARGVAVFLPDSFSGRCLEDVLDRAPPEDTAAHPARRAGDAYASLQYLVTEHDFIDSAKVAVLGLWQGGSAALLAVADVETMDRAPFAPAGYPGASLGYVAPPTRTPDWRFAAAVSISPGTGMHGYLGDAHLDLEGALTQGEGLYGSYAPTLILCGSQHAPCDEAGGLLQYRKLASLALKALATAPAVAFDTESYAGADGGFISPNNDDNPNNAEARTQTYARLESWLLPRIQPAANAAGQLVRQALPAGQHTVSFLSEYDGTEIFGVLAVPEGDAVTIDGRGTRAAVVLLHGSSGLFQVSPLEYHTGSRRTARPSNCAPQIPTSAYDEFAIKLSYQEMVDFLLARGVIVFLPDSYSGRCLEEFQGRVPPNDAYAHPFKRAHDAAQALRYLREDSPVAGMLGRVGVAGYSHGGSSAVLAVADVASMGESPFAPPGYSSSRYGYDTPPGEVAGRRFELGVNFYGGVGLYGYLGTNSVSRSGVTEASGLYGSYAPLYMYGGELDPIYYEPDDDQQEYGKFSSFLFKAAFTRPDVEVSTRVYPEAEHQILNPFQDIEFPGNTAARALIYRSLAAQVVPALQFLP</sequence>
<dbReference type="Proteomes" id="UP000001880">
    <property type="component" value="Chromosome"/>
</dbReference>
<dbReference type="PANTHER" id="PTHR22946:SF9">
    <property type="entry name" value="POLYKETIDE TRANSFERASE AF380"/>
    <property type="match status" value="1"/>
</dbReference>
<dbReference type="InterPro" id="IPR050261">
    <property type="entry name" value="FrsA_esterase"/>
</dbReference>
<dbReference type="KEGG" id="hoh:Hoch_6411"/>
<gene>
    <name evidence="2" type="ordered locus">Hoch_6411</name>
</gene>
<evidence type="ECO:0000313" key="2">
    <source>
        <dbReference type="EMBL" id="ACY18880.1"/>
    </source>
</evidence>
<keyword evidence="1" id="KW-0378">Hydrolase</keyword>
<dbReference type="InterPro" id="IPR029058">
    <property type="entry name" value="AB_hydrolase_fold"/>
</dbReference>
<dbReference type="PANTHER" id="PTHR22946">
    <property type="entry name" value="DIENELACTONE HYDROLASE DOMAIN-CONTAINING PROTEIN-RELATED"/>
    <property type="match status" value="1"/>
</dbReference>
<keyword evidence="3" id="KW-1185">Reference proteome</keyword>
<dbReference type="SUPFAM" id="SSF53474">
    <property type="entry name" value="alpha/beta-Hydrolases"/>
    <property type="match status" value="2"/>
</dbReference>
<dbReference type="eggNOG" id="COG0412">
    <property type="taxonomic scope" value="Bacteria"/>
</dbReference>
<evidence type="ECO:0008006" key="4">
    <source>
        <dbReference type="Google" id="ProtNLM"/>
    </source>
</evidence>
<dbReference type="EMBL" id="CP001804">
    <property type="protein sequence ID" value="ACY18880.1"/>
    <property type="molecule type" value="Genomic_DNA"/>
</dbReference>
<accession>D0LQ71</accession>
<organism evidence="2 3">
    <name type="scientific">Haliangium ochraceum (strain DSM 14365 / JCM 11303 / SMP-2)</name>
    <dbReference type="NCBI Taxonomy" id="502025"/>
    <lineage>
        <taxon>Bacteria</taxon>
        <taxon>Pseudomonadati</taxon>
        <taxon>Myxococcota</taxon>
        <taxon>Polyangia</taxon>
        <taxon>Haliangiales</taxon>
        <taxon>Kofleriaceae</taxon>
        <taxon>Haliangium</taxon>
    </lineage>
</organism>
<reference evidence="2 3" key="1">
    <citation type="journal article" date="2010" name="Stand. Genomic Sci.">
        <title>Complete genome sequence of Haliangium ochraceum type strain (SMP-2).</title>
        <authorList>
            <consortium name="US DOE Joint Genome Institute (JGI-PGF)"/>
            <person name="Ivanova N."/>
            <person name="Daum C."/>
            <person name="Lang E."/>
            <person name="Abt B."/>
            <person name="Kopitz M."/>
            <person name="Saunders E."/>
            <person name="Lapidus A."/>
            <person name="Lucas S."/>
            <person name="Glavina Del Rio T."/>
            <person name="Nolan M."/>
            <person name="Tice H."/>
            <person name="Copeland A."/>
            <person name="Cheng J.F."/>
            <person name="Chen F."/>
            <person name="Bruce D."/>
            <person name="Goodwin L."/>
            <person name="Pitluck S."/>
            <person name="Mavromatis K."/>
            <person name="Pati A."/>
            <person name="Mikhailova N."/>
            <person name="Chen A."/>
            <person name="Palaniappan K."/>
            <person name="Land M."/>
            <person name="Hauser L."/>
            <person name="Chang Y.J."/>
            <person name="Jeffries C.D."/>
            <person name="Detter J.C."/>
            <person name="Brettin T."/>
            <person name="Rohde M."/>
            <person name="Goker M."/>
            <person name="Bristow J."/>
            <person name="Markowitz V."/>
            <person name="Eisen J.A."/>
            <person name="Hugenholtz P."/>
            <person name="Kyrpides N.C."/>
            <person name="Klenk H.P."/>
        </authorList>
    </citation>
    <scope>NUCLEOTIDE SEQUENCE [LARGE SCALE GENOMIC DNA]</scope>
    <source>
        <strain evidence="3">DSM 14365 / CIP 107738 / JCM 11303 / AJ 13395 / SMP-2</strain>
    </source>
</reference>
<name>D0LQ71_HALO1</name>
<dbReference type="HOGENOM" id="CLU_379377_0_0_7"/>
<dbReference type="Gene3D" id="3.40.50.1820">
    <property type="entry name" value="alpha/beta hydrolase"/>
    <property type="match status" value="2"/>
</dbReference>
<evidence type="ECO:0000313" key="3">
    <source>
        <dbReference type="Proteomes" id="UP000001880"/>
    </source>
</evidence>
<proteinExistence type="predicted"/>
<dbReference type="AlphaFoldDB" id="D0LQ71"/>
<dbReference type="GO" id="GO:0052689">
    <property type="term" value="F:carboxylic ester hydrolase activity"/>
    <property type="evidence" value="ECO:0007669"/>
    <property type="project" value="UniProtKB-ARBA"/>
</dbReference>